<dbReference type="CDD" id="cd16329">
    <property type="entry name" value="LolA_like"/>
    <property type="match status" value="1"/>
</dbReference>
<evidence type="ECO:0000259" key="1">
    <source>
        <dbReference type="Pfam" id="PF17131"/>
    </source>
</evidence>
<dbReference type="EMBL" id="UINC01004734">
    <property type="protein sequence ID" value="SVA16481.1"/>
    <property type="molecule type" value="Genomic_DNA"/>
</dbReference>
<name>A0A381TLW5_9ZZZZ</name>
<feature type="domain" description="Uncharacterized protein TP-0789" evidence="1">
    <location>
        <begin position="69"/>
        <end position="250"/>
    </location>
</feature>
<dbReference type="AlphaFoldDB" id="A0A381TLW5"/>
<organism evidence="2">
    <name type="scientific">marine metagenome</name>
    <dbReference type="NCBI Taxonomy" id="408172"/>
    <lineage>
        <taxon>unclassified sequences</taxon>
        <taxon>metagenomes</taxon>
        <taxon>ecological metagenomes</taxon>
    </lineage>
</organism>
<proteinExistence type="predicted"/>
<reference evidence="2" key="1">
    <citation type="submission" date="2018-05" db="EMBL/GenBank/DDBJ databases">
        <authorList>
            <person name="Lanie J.A."/>
            <person name="Ng W.-L."/>
            <person name="Kazmierczak K.M."/>
            <person name="Andrzejewski T.M."/>
            <person name="Davidsen T.M."/>
            <person name="Wayne K.J."/>
            <person name="Tettelin H."/>
            <person name="Glass J.I."/>
            <person name="Rusch D."/>
            <person name="Podicherti R."/>
            <person name="Tsui H.-C.T."/>
            <person name="Winkler M.E."/>
        </authorList>
    </citation>
    <scope>NUCLEOTIDE SEQUENCE</scope>
</reference>
<evidence type="ECO:0000313" key="2">
    <source>
        <dbReference type="EMBL" id="SVA16481.1"/>
    </source>
</evidence>
<dbReference type="Pfam" id="PF17131">
    <property type="entry name" value="LolA_like"/>
    <property type="match status" value="1"/>
</dbReference>
<accession>A0A381TLW5</accession>
<gene>
    <name evidence="2" type="ORF">METZ01_LOCUS69335</name>
</gene>
<sequence length="253" mass="28739">MARTRRCVGLVTLGWLAAGGTASAQIDPIEIIDRVEQLYRGESSRGTTTMEIVTENWDREITMEVWSLGNDYSLVRIQAPAREAGTATLKADQDIYNYLPKVDRTIKIPASMMGGSWMGSHFTNDDLVQESRLINDYDIELSFDGDRDGVLVWEFALVPKPEAAVVWGRIEYRVRQADYIPLAVSYYDEDGELARSMEFSDFANMGGRLLPRLMMMRSADKPGEYTSMRYEDLQFDVGIDESFFSLRALQNPR</sequence>
<dbReference type="Gene3D" id="2.50.20.10">
    <property type="entry name" value="Lipoprotein localisation LolA/LolB/LppX"/>
    <property type="match status" value="1"/>
</dbReference>
<protein>
    <recommendedName>
        <fullName evidence="1">Uncharacterized protein TP-0789 domain-containing protein</fullName>
    </recommendedName>
</protein>
<dbReference type="InterPro" id="IPR033399">
    <property type="entry name" value="TP_0789-like"/>
</dbReference>